<organism evidence="1">
    <name type="scientific">Mytilinidion resinicola</name>
    <dbReference type="NCBI Taxonomy" id="574789"/>
    <lineage>
        <taxon>Eukaryota</taxon>
        <taxon>Fungi</taxon>
        <taxon>Dikarya</taxon>
        <taxon>Ascomycota</taxon>
        <taxon>Pezizomycotina</taxon>
        <taxon>Dothideomycetes</taxon>
        <taxon>Pleosporomycetidae</taxon>
        <taxon>Mytilinidiales</taxon>
        <taxon>Mytilinidiaceae</taxon>
        <taxon>Mytilinidion</taxon>
    </lineage>
</organism>
<protein>
    <submittedName>
        <fullName evidence="1 3">Uncharacterized protein</fullName>
    </submittedName>
</protein>
<dbReference type="RefSeq" id="XP_033572352.1">
    <property type="nucleotide sequence ID" value="XM_033712495.1"/>
</dbReference>
<evidence type="ECO:0000313" key="3">
    <source>
        <dbReference type="RefSeq" id="XP_033572352.1"/>
    </source>
</evidence>
<reference evidence="3" key="3">
    <citation type="submission" date="2025-04" db="UniProtKB">
        <authorList>
            <consortium name="RefSeq"/>
        </authorList>
    </citation>
    <scope>IDENTIFICATION</scope>
    <source>
        <strain evidence="3">CBS 304.34</strain>
    </source>
</reference>
<dbReference type="AlphaFoldDB" id="A0A6A6Y9Z9"/>
<evidence type="ECO:0000313" key="2">
    <source>
        <dbReference type="Proteomes" id="UP000504636"/>
    </source>
</evidence>
<reference evidence="3" key="2">
    <citation type="submission" date="2020-04" db="EMBL/GenBank/DDBJ databases">
        <authorList>
            <consortium name="NCBI Genome Project"/>
        </authorList>
    </citation>
    <scope>NUCLEOTIDE SEQUENCE</scope>
    <source>
        <strain evidence="3">CBS 304.34</strain>
    </source>
</reference>
<keyword evidence="2" id="KW-1185">Reference proteome</keyword>
<dbReference type="GeneID" id="54453388"/>
<dbReference type="Proteomes" id="UP000504636">
    <property type="component" value="Unplaced"/>
</dbReference>
<name>A0A6A6Y9Z9_9PEZI</name>
<accession>A0A6A6Y9Z9</accession>
<sequence>MLSRVFYIKPNTRARYNAVKLGGRLLCIIVRLVQTWSATVLSVAVLGHELQHKKLSRYLATVMERKTPMITGKSKAGLSSITTRSCDT</sequence>
<proteinExistence type="predicted"/>
<dbReference type="EMBL" id="MU003710">
    <property type="protein sequence ID" value="KAF2805388.1"/>
    <property type="molecule type" value="Genomic_DNA"/>
</dbReference>
<reference evidence="1 3" key="1">
    <citation type="journal article" date="2020" name="Stud. Mycol.">
        <title>101 Dothideomycetes genomes: a test case for predicting lifestyles and emergence of pathogens.</title>
        <authorList>
            <person name="Haridas S."/>
            <person name="Albert R."/>
            <person name="Binder M."/>
            <person name="Bloem J."/>
            <person name="Labutti K."/>
            <person name="Salamov A."/>
            <person name="Andreopoulos B."/>
            <person name="Baker S."/>
            <person name="Barry K."/>
            <person name="Bills G."/>
            <person name="Bluhm B."/>
            <person name="Cannon C."/>
            <person name="Castanera R."/>
            <person name="Culley D."/>
            <person name="Daum C."/>
            <person name="Ezra D."/>
            <person name="Gonzalez J."/>
            <person name="Henrissat B."/>
            <person name="Kuo A."/>
            <person name="Liang C."/>
            <person name="Lipzen A."/>
            <person name="Lutzoni F."/>
            <person name="Magnuson J."/>
            <person name="Mondo S."/>
            <person name="Nolan M."/>
            <person name="Ohm R."/>
            <person name="Pangilinan J."/>
            <person name="Park H.-J."/>
            <person name="Ramirez L."/>
            <person name="Alfaro M."/>
            <person name="Sun H."/>
            <person name="Tritt A."/>
            <person name="Yoshinaga Y."/>
            <person name="Zwiers L.-H."/>
            <person name="Turgeon B."/>
            <person name="Goodwin S."/>
            <person name="Spatafora J."/>
            <person name="Crous P."/>
            <person name="Grigoriev I."/>
        </authorList>
    </citation>
    <scope>NUCLEOTIDE SEQUENCE</scope>
    <source>
        <strain evidence="1 3">CBS 304.34</strain>
    </source>
</reference>
<gene>
    <name evidence="1 3" type="ORF">BDZ99DRAFT_118637</name>
</gene>
<evidence type="ECO:0000313" key="1">
    <source>
        <dbReference type="EMBL" id="KAF2805388.1"/>
    </source>
</evidence>